<evidence type="ECO:0000259" key="2">
    <source>
        <dbReference type="PROSITE" id="PS50994"/>
    </source>
</evidence>
<name>A0A7J6NQ16_PEROL</name>
<dbReference type="PROSITE" id="PS50994">
    <property type="entry name" value="INTEGRASE"/>
    <property type="match status" value="1"/>
</dbReference>
<sequence>MLEAHTHDVVEEIRGLTAIAREVSPKARSRRCTVKAATLPEAAVNKVLCRPSASARRYVRRGPAVPEEVEIVKFVDDFYVGGANPEEARVNYTFTTHIFAGHHLQVDPKKEFVSWGGTPPEEDGNAIHTLGYRFDPGEGTLRPTFAADVPTEHEKVTKRRASALLSSLYDPLGLVLEHDISGRVVWRSVSQRVKSWDATIPQDLKQQLMEWVHTTVHLASDAAAGTPRFVDLEHSVLVVTCDASKLAWGVDIRSQEDLTVRLAARGGLFPKTQEGWNIPRKELDALFRALLWVRVLAYHLPVPEVEGQHLEDHGLTPHPKAVPLVVATDSEITVHRLRREANDARLAQPERRRLITIRQVCKELGARECHIPGTINPSDGITRGQLRPRLEGDALRNALRSSELVYDPNDGDQETTGSDLPEPSHLVETGSLCGAALSIEAGHSGEAQDADSSTITVDGIRLPDISVFPETEREELEQIKAFARQAMGEGPEFVLDNIEFKGSLRPCLERCQEKDADISLLRGFLKGHVRRHQLGEGQTRLVRLATLCHIDHNGLLRYIPVDRTKYPKADPEGSACLGDSEYCRTLLSLLAVINHYALAHAHHGRVANQLKYSYDSRSLKGVVRRTLKPCLACLRGKAVKSLDYLSNKAQQLAVSSLWQLVGIDILGPYREPQGSERNSPMVARYVLLVHDSVSAYTVGRVLPDSKSSTVAENLHAVFCEYGSPAAALTDKSFSSFITRTVKLVFIKHAVRHYLLPGYGANLSFYERWHRDLVQMCRSIRSQAGDDQPWTHAFFVALRAYNLCPKAWALMSPSEMMFTYRQSYPGGEAASSTTVDWRYMEDRYLNTDIIPYCRSFLPFIDQIKADMEVSIREYLEHWHFKAIEQRRRISLATATAYRPKCYDLVYVNNSADGAIGHHLDSRWRGPYTVVQVKSSAIVLLPPEVLIPPAEQRLDQIIEVDNIPFDEEQLLYVSLKNVVHAAGFEQLVREEARRGTRVYVDSAGRVRTAALLDDPIADLDNIWEERAKQAIAEGLVKERTRRAGSSVEEDSRPTGVPPGGPRNAQSPPSEGTHDGEEKEDSAETLEELKERLGCSSKPICGKFMLGVAEKGNVVIYVGLREPQYRGVAVVEDSPSDSQETWISKAMFDAHGRLTEGSREAVKVEGGSLIYVAGSSTATTRTARRRATAILGLLGVGGGDLSI</sequence>
<dbReference type="InterPro" id="IPR001584">
    <property type="entry name" value="Integrase_cat-core"/>
</dbReference>
<evidence type="ECO:0000256" key="1">
    <source>
        <dbReference type="SAM" id="MobiDB-lite"/>
    </source>
</evidence>
<proteinExistence type="predicted"/>
<dbReference type="InterPro" id="IPR012337">
    <property type="entry name" value="RNaseH-like_sf"/>
</dbReference>
<evidence type="ECO:0000313" key="4">
    <source>
        <dbReference type="Proteomes" id="UP000541610"/>
    </source>
</evidence>
<dbReference type="InterPro" id="IPR008042">
    <property type="entry name" value="Retrotrans_Pao"/>
</dbReference>
<gene>
    <name evidence="3" type="ORF">FOZ60_006830</name>
</gene>
<dbReference type="GO" id="GO:0003676">
    <property type="term" value="F:nucleic acid binding"/>
    <property type="evidence" value="ECO:0007669"/>
    <property type="project" value="InterPro"/>
</dbReference>
<comment type="caution">
    <text evidence="3">The sequence shown here is derived from an EMBL/GenBank/DDBJ whole genome shotgun (WGS) entry which is preliminary data.</text>
</comment>
<dbReference type="AlphaFoldDB" id="A0A7J6NQ16"/>
<dbReference type="Proteomes" id="UP000541610">
    <property type="component" value="Unassembled WGS sequence"/>
</dbReference>
<evidence type="ECO:0000313" key="3">
    <source>
        <dbReference type="EMBL" id="KAF4685141.1"/>
    </source>
</evidence>
<dbReference type="Gene3D" id="3.30.420.10">
    <property type="entry name" value="Ribonuclease H-like superfamily/Ribonuclease H"/>
    <property type="match status" value="1"/>
</dbReference>
<dbReference type="InterPro" id="IPR036397">
    <property type="entry name" value="RNaseH_sf"/>
</dbReference>
<dbReference type="SUPFAM" id="SSF53098">
    <property type="entry name" value="Ribonuclease H-like"/>
    <property type="match status" value="1"/>
</dbReference>
<organism evidence="3 4">
    <name type="scientific">Perkinsus olseni</name>
    <name type="common">Perkinsus atlanticus</name>
    <dbReference type="NCBI Taxonomy" id="32597"/>
    <lineage>
        <taxon>Eukaryota</taxon>
        <taxon>Sar</taxon>
        <taxon>Alveolata</taxon>
        <taxon>Perkinsozoa</taxon>
        <taxon>Perkinsea</taxon>
        <taxon>Perkinsida</taxon>
        <taxon>Perkinsidae</taxon>
        <taxon>Perkinsus</taxon>
    </lineage>
</organism>
<dbReference type="Pfam" id="PF05380">
    <property type="entry name" value="Peptidase_A17"/>
    <property type="match status" value="1"/>
</dbReference>
<reference evidence="3 4" key="1">
    <citation type="submission" date="2020-04" db="EMBL/GenBank/DDBJ databases">
        <title>Perkinsus olseni comparative genomics.</title>
        <authorList>
            <person name="Bogema D.R."/>
        </authorList>
    </citation>
    <scope>NUCLEOTIDE SEQUENCE [LARGE SCALE GENOMIC DNA]</scope>
    <source>
        <strain evidence="3">00978-12</strain>
    </source>
</reference>
<feature type="region of interest" description="Disordered" evidence="1">
    <location>
        <begin position="1036"/>
        <end position="1081"/>
    </location>
</feature>
<dbReference type="GO" id="GO:0015074">
    <property type="term" value="P:DNA integration"/>
    <property type="evidence" value="ECO:0007669"/>
    <property type="project" value="InterPro"/>
</dbReference>
<dbReference type="EMBL" id="JABANP010000276">
    <property type="protein sequence ID" value="KAF4685141.1"/>
    <property type="molecule type" value="Genomic_DNA"/>
</dbReference>
<feature type="domain" description="Integrase catalytic" evidence="2">
    <location>
        <begin position="652"/>
        <end position="820"/>
    </location>
</feature>
<protein>
    <recommendedName>
        <fullName evidence="2">Integrase catalytic domain-containing protein</fullName>
    </recommendedName>
</protein>
<accession>A0A7J6NQ16</accession>
<dbReference type="OrthoDB" id="8194935at2759"/>
<feature type="region of interest" description="Disordered" evidence="1">
    <location>
        <begin position="402"/>
        <end position="426"/>
    </location>
</feature>